<evidence type="ECO:0000256" key="5">
    <source>
        <dbReference type="ARBA" id="ARBA00022691"/>
    </source>
</evidence>
<evidence type="ECO:0000256" key="2">
    <source>
        <dbReference type="ARBA" id="ARBA00022517"/>
    </source>
</evidence>
<organism evidence="10 11">
    <name type="scientific">Dendryphion nanum</name>
    <dbReference type="NCBI Taxonomy" id="256645"/>
    <lineage>
        <taxon>Eukaryota</taxon>
        <taxon>Fungi</taxon>
        <taxon>Dikarya</taxon>
        <taxon>Ascomycota</taxon>
        <taxon>Pezizomycotina</taxon>
        <taxon>Dothideomycetes</taxon>
        <taxon>Pleosporomycetidae</taxon>
        <taxon>Pleosporales</taxon>
        <taxon>Torulaceae</taxon>
        <taxon>Dendryphion</taxon>
    </lineage>
</organism>
<gene>
    <name evidence="6" type="primary">TSR3</name>
    <name evidence="10" type="ORF">B0J11DRAFT_11615</name>
</gene>
<feature type="compositionally biased region" description="Acidic residues" evidence="7">
    <location>
        <begin position="269"/>
        <end position="278"/>
    </location>
</feature>
<keyword evidence="3 6" id="KW-0698">rRNA processing</keyword>
<feature type="binding site" evidence="6">
    <location>
        <position position="134"/>
    </location>
    <ligand>
        <name>S-adenosyl-L-methionine</name>
        <dbReference type="ChEBI" id="CHEBI:59789"/>
    </ligand>
</feature>
<accession>A0A9P9EHD7</accession>
<feature type="compositionally biased region" description="Polar residues" evidence="7">
    <location>
        <begin position="353"/>
        <end position="362"/>
    </location>
</feature>
<feature type="binding site" evidence="6">
    <location>
        <position position="149"/>
    </location>
    <ligand>
        <name>S-adenosyl-L-methionine</name>
        <dbReference type="ChEBI" id="CHEBI:59789"/>
    </ligand>
</feature>
<sequence>MVRHKKDFSKSGKKYSNAPRPRGPPRRGDNSDGEDGESTQSRSKPAFKAACWDLGHCDAKRCSGKRLMRLGLMRELHVGQKFAGVVISPKGKKVVSAEDKDLLEQYGAAVVEASWNRIDEVPFGRIGGKCERILPYLVAANPTNYGKPWRLNCVEALAACFYICGHPEWAEDVLSTFSYGEAFIDINASLLKRYAACKDEDEIKKAEEVWLEKIEREYNASRAEKEAGTEEDVWAGGNMNRRELVDSDEEDEEGESEEEIDPRNPYDLPESEDDEEEMAELRRRVLASKPFANPSKDEDDDDDSKKKPERIARSEPSLPTKNANTNADIDDKEEEFGSDEDGADDDDEFDSFMNAQPTTDRTGITAKERQKSLQGGQAKAASTSAFSKASTRQN</sequence>
<dbReference type="GO" id="GO:0005634">
    <property type="term" value="C:nucleus"/>
    <property type="evidence" value="ECO:0007669"/>
    <property type="project" value="UniProtKB-SubCell"/>
</dbReference>
<evidence type="ECO:0000256" key="6">
    <source>
        <dbReference type="HAMAP-Rule" id="MF_03146"/>
    </source>
</evidence>
<comment type="similarity">
    <text evidence="6">Belongs to the TDD superfamily. TSR3 family.</text>
</comment>
<dbReference type="InterPro" id="IPR007177">
    <property type="entry name" value="Tsr3_C"/>
</dbReference>
<feature type="domain" description="16S/18S rRNA aminocarboxypropyltransferase Tsr3 C-terminal" evidence="8">
    <location>
        <begin position="85"/>
        <end position="210"/>
    </location>
</feature>
<dbReference type="InterPro" id="IPR022968">
    <property type="entry name" value="Tsr3-like"/>
</dbReference>
<dbReference type="GO" id="GO:1904047">
    <property type="term" value="F:S-adenosyl-L-methionine binding"/>
    <property type="evidence" value="ECO:0007669"/>
    <property type="project" value="UniProtKB-UniRule"/>
</dbReference>
<feature type="region of interest" description="Disordered" evidence="7">
    <location>
        <begin position="1"/>
        <end position="42"/>
    </location>
</feature>
<protein>
    <recommendedName>
        <fullName evidence="6">18S rRNA aminocarboxypropyltransferase</fullName>
        <ecNumber evidence="6">2.5.1.157</ecNumber>
    </recommendedName>
</protein>
<evidence type="ECO:0000259" key="9">
    <source>
        <dbReference type="Pfam" id="PF04068"/>
    </source>
</evidence>
<dbReference type="InterPro" id="IPR007209">
    <property type="entry name" value="RNaseL-inhib-like_metal-bd_dom"/>
</dbReference>
<dbReference type="AlphaFoldDB" id="A0A9P9EHD7"/>
<dbReference type="GO" id="GO:0106388">
    <property type="term" value="F:rRNA small subunit aminocarboxypropyltransferase activity"/>
    <property type="evidence" value="ECO:0007669"/>
    <property type="project" value="UniProtKB-EC"/>
</dbReference>
<proteinExistence type="inferred from homology"/>
<evidence type="ECO:0000256" key="7">
    <source>
        <dbReference type="SAM" id="MobiDB-lite"/>
    </source>
</evidence>
<feature type="compositionally biased region" description="Low complexity" evidence="7">
    <location>
        <begin position="378"/>
        <end position="394"/>
    </location>
</feature>
<keyword evidence="11" id="KW-1185">Reference proteome</keyword>
<dbReference type="OrthoDB" id="10262062at2759"/>
<dbReference type="Pfam" id="PF04068">
    <property type="entry name" value="Fer4_RLI"/>
    <property type="match status" value="1"/>
</dbReference>
<dbReference type="PANTHER" id="PTHR20426">
    <property type="entry name" value="RIBOSOME BIOGENESIS PROTEIN TSR3 HOMOLOG"/>
    <property type="match status" value="1"/>
</dbReference>
<keyword evidence="2 6" id="KW-0690">Ribosome biogenesis</keyword>
<dbReference type="GO" id="GO:0030490">
    <property type="term" value="P:maturation of SSU-rRNA"/>
    <property type="evidence" value="ECO:0007669"/>
    <property type="project" value="TreeGrafter"/>
</dbReference>
<keyword evidence="5 6" id="KW-0949">S-adenosyl-L-methionine</keyword>
<keyword evidence="4 6" id="KW-0808">Transferase</keyword>
<dbReference type="EC" id="2.5.1.157" evidence="6"/>
<name>A0A9P9EHD7_9PLEO</name>
<comment type="catalytic activity">
    <reaction evidence="6">
        <text>an N(1)-methylpseudouridine in rRNA + S-adenosyl-L-methionine = N(1)-methyl-N(3)-[(3S)-3-amino-3-carboxypropyl]pseudouridine in rRNA + S-methyl-5'-thioadenosine + H(+)</text>
        <dbReference type="Rhea" id="RHEA:63296"/>
        <dbReference type="Rhea" id="RHEA-COMP:11634"/>
        <dbReference type="Rhea" id="RHEA-COMP:16310"/>
        <dbReference type="ChEBI" id="CHEBI:15378"/>
        <dbReference type="ChEBI" id="CHEBI:17509"/>
        <dbReference type="ChEBI" id="CHEBI:59789"/>
        <dbReference type="ChEBI" id="CHEBI:74890"/>
        <dbReference type="ChEBI" id="CHEBI:146234"/>
        <dbReference type="EC" id="2.5.1.157"/>
    </reaction>
</comment>
<comment type="caution">
    <text evidence="10">The sequence shown here is derived from an EMBL/GenBank/DDBJ whole genome shotgun (WGS) entry which is preliminary data.</text>
</comment>
<comment type="subcellular location">
    <subcellularLocation>
        <location evidence="6">Cytoplasm</location>
    </subcellularLocation>
    <subcellularLocation>
        <location evidence="6">Nucleus</location>
    </subcellularLocation>
</comment>
<evidence type="ECO:0000313" key="10">
    <source>
        <dbReference type="EMBL" id="KAH7138285.1"/>
    </source>
</evidence>
<comment type="catalytic activity">
    <reaction evidence="6">
        <text>N(1)-methylpseudouridine(1191) in yeast 18S rRNA + S-adenosyl-L-methionine = N(1)-methyl-N(3)-[(3S)-3-amino-3-carboxypropyl]pseudouridine(1191) in yeast 18S rRNA + S-methyl-5'-thioadenosine + H(+)</text>
        <dbReference type="Rhea" id="RHEA:63300"/>
        <dbReference type="Rhea" id="RHEA-COMP:13852"/>
        <dbReference type="Rhea" id="RHEA-COMP:16309"/>
        <dbReference type="ChEBI" id="CHEBI:15378"/>
        <dbReference type="ChEBI" id="CHEBI:17509"/>
        <dbReference type="ChEBI" id="CHEBI:59789"/>
        <dbReference type="ChEBI" id="CHEBI:74890"/>
        <dbReference type="ChEBI" id="CHEBI:146234"/>
    </reaction>
</comment>
<feature type="compositionally biased region" description="Acidic residues" evidence="7">
    <location>
        <begin position="246"/>
        <end position="260"/>
    </location>
</feature>
<dbReference type="HAMAP" id="MF_01116">
    <property type="entry name" value="TSR3"/>
    <property type="match status" value="1"/>
</dbReference>
<feature type="compositionally biased region" description="Acidic residues" evidence="7">
    <location>
        <begin position="328"/>
        <end position="350"/>
    </location>
</feature>
<dbReference type="PANTHER" id="PTHR20426:SF0">
    <property type="entry name" value="18S RRNA AMINOCARBOXYPROPYLTRANSFERASE"/>
    <property type="match status" value="1"/>
</dbReference>
<feature type="binding site" evidence="6">
    <location>
        <position position="63"/>
    </location>
    <ligand>
        <name>S-adenosyl-L-methionine</name>
        <dbReference type="ChEBI" id="CHEBI:59789"/>
    </ligand>
</feature>
<dbReference type="GO" id="GO:0000455">
    <property type="term" value="P:enzyme-directed rRNA pseudouridine synthesis"/>
    <property type="evidence" value="ECO:0007669"/>
    <property type="project" value="UniProtKB-UniRule"/>
</dbReference>
<keyword evidence="6" id="KW-0539">Nucleus</keyword>
<feature type="region of interest" description="Disordered" evidence="7">
    <location>
        <begin position="220"/>
        <end position="394"/>
    </location>
</feature>
<dbReference type="EMBL" id="JAGMWT010000001">
    <property type="protein sequence ID" value="KAH7138285.1"/>
    <property type="molecule type" value="Genomic_DNA"/>
</dbReference>
<evidence type="ECO:0000256" key="4">
    <source>
        <dbReference type="ARBA" id="ARBA00022679"/>
    </source>
</evidence>
<evidence type="ECO:0000256" key="1">
    <source>
        <dbReference type="ARBA" id="ARBA00022490"/>
    </source>
</evidence>
<dbReference type="GO" id="GO:0005737">
    <property type="term" value="C:cytoplasm"/>
    <property type="evidence" value="ECO:0007669"/>
    <property type="project" value="UniProtKB-SubCell"/>
</dbReference>
<dbReference type="Pfam" id="PF04034">
    <property type="entry name" value="Ribo_biogen_C"/>
    <property type="match status" value="1"/>
</dbReference>
<keyword evidence="1 6" id="KW-0963">Cytoplasm</keyword>
<evidence type="ECO:0000256" key="3">
    <source>
        <dbReference type="ARBA" id="ARBA00022552"/>
    </source>
</evidence>
<evidence type="ECO:0000313" key="11">
    <source>
        <dbReference type="Proteomes" id="UP000700596"/>
    </source>
</evidence>
<feature type="compositionally biased region" description="Basic and acidic residues" evidence="7">
    <location>
        <begin position="303"/>
        <end position="313"/>
    </location>
</feature>
<feature type="domain" description="RNase L inhibitor RLI-like possible metal-binding" evidence="9">
    <location>
        <begin position="48"/>
        <end position="81"/>
    </location>
</feature>
<feature type="binding site" evidence="6">
    <location>
        <position position="111"/>
    </location>
    <ligand>
        <name>S-adenosyl-L-methionine</name>
        <dbReference type="ChEBI" id="CHEBI:59789"/>
    </ligand>
</feature>
<feature type="compositionally biased region" description="Basic residues" evidence="7">
    <location>
        <begin position="1"/>
        <end position="13"/>
    </location>
</feature>
<reference evidence="10" key="1">
    <citation type="journal article" date="2021" name="Nat. Commun.">
        <title>Genetic determinants of endophytism in the Arabidopsis root mycobiome.</title>
        <authorList>
            <person name="Mesny F."/>
            <person name="Miyauchi S."/>
            <person name="Thiergart T."/>
            <person name="Pickel B."/>
            <person name="Atanasova L."/>
            <person name="Karlsson M."/>
            <person name="Huettel B."/>
            <person name="Barry K.W."/>
            <person name="Haridas S."/>
            <person name="Chen C."/>
            <person name="Bauer D."/>
            <person name="Andreopoulos W."/>
            <person name="Pangilinan J."/>
            <person name="LaButti K."/>
            <person name="Riley R."/>
            <person name="Lipzen A."/>
            <person name="Clum A."/>
            <person name="Drula E."/>
            <person name="Henrissat B."/>
            <person name="Kohler A."/>
            <person name="Grigoriev I.V."/>
            <person name="Martin F.M."/>
            <person name="Hacquard S."/>
        </authorList>
    </citation>
    <scope>NUCLEOTIDE SEQUENCE</scope>
    <source>
        <strain evidence="10">MPI-CAGE-CH-0243</strain>
    </source>
</reference>
<feature type="compositionally biased region" description="Polar residues" evidence="7">
    <location>
        <begin position="317"/>
        <end position="327"/>
    </location>
</feature>
<dbReference type="Proteomes" id="UP000700596">
    <property type="component" value="Unassembled WGS sequence"/>
</dbReference>
<comment type="function">
    <text evidence="6">Aminocarboxypropyltransferase that catalyzes the aminocarboxypropyl transfer on pseudouridine at position 1191 (Psi1191) in 18S rRNA. It constitutes the last step in biosynthesis of the hypermodified N1-methyl-N3-(3-amino-3-carboxypropyl) pseudouridine (m1acp3-Psi) conserved in eukaryotic 18S rRNA.</text>
</comment>
<evidence type="ECO:0000259" key="8">
    <source>
        <dbReference type="Pfam" id="PF04034"/>
    </source>
</evidence>